<proteinExistence type="inferred from homology"/>
<dbReference type="SUPFAM" id="SSF51604">
    <property type="entry name" value="Enolase C-terminal domain-like"/>
    <property type="match status" value="1"/>
</dbReference>
<comment type="caution">
    <text evidence="5">The sequence shown here is derived from an EMBL/GenBank/DDBJ whole genome shotgun (WGS) entry which is preliminary data.</text>
</comment>
<evidence type="ECO:0000256" key="2">
    <source>
        <dbReference type="ARBA" id="ARBA00022723"/>
    </source>
</evidence>
<dbReference type="CDD" id="cd03315">
    <property type="entry name" value="MLE_like"/>
    <property type="match status" value="1"/>
</dbReference>
<comment type="similarity">
    <text evidence="1">Belongs to the mandelate racemase/muconate lactonizing enzyme family.</text>
</comment>
<keyword evidence="8" id="KW-1185">Reference proteome</keyword>
<evidence type="ECO:0000313" key="7">
    <source>
        <dbReference type="Proteomes" id="UP000532373"/>
    </source>
</evidence>
<dbReference type="EMBL" id="JACHGI010000018">
    <property type="protein sequence ID" value="MBB6469761.1"/>
    <property type="molecule type" value="Genomic_DNA"/>
</dbReference>
<evidence type="ECO:0000256" key="3">
    <source>
        <dbReference type="ARBA" id="ARBA00023235"/>
    </source>
</evidence>
<dbReference type="PANTHER" id="PTHR48073:SF2">
    <property type="entry name" value="O-SUCCINYLBENZOATE SYNTHASE"/>
    <property type="match status" value="1"/>
</dbReference>
<feature type="domain" description="Mandelate racemase/muconate lactonizing enzyme C-terminal" evidence="4">
    <location>
        <begin position="150"/>
        <end position="245"/>
    </location>
</feature>
<dbReference type="PANTHER" id="PTHR48073">
    <property type="entry name" value="O-SUCCINYLBENZOATE SYNTHASE-RELATED"/>
    <property type="match status" value="1"/>
</dbReference>
<dbReference type="EC" id="5.5.1.1" evidence="5"/>
<dbReference type="InterPro" id="IPR029065">
    <property type="entry name" value="Enolase_C-like"/>
</dbReference>
<dbReference type="AlphaFoldDB" id="A0A8E2BEH0"/>
<dbReference type="SMART" id="SM00922">
    <property type="entry name" value="MR_MLE"/>
    <property type="match status" value="1"/>
</dbReference>
<organism evidence="5 7">
    <name type="scientific">Aminobacter carboxidus</name>
    <dbReference type="NCBI Taxonomy" id="376165"/>
    <lineage>
        <taxon>Bacteria</taxon>
        <taxon>Pseudomonadati</taxon>
        <taxon>Pseudomonadota</taxon>
        <taxon>Alphaproteobacteria</taxon>
        <taxon>Hyphomicrobiales</taxon>
        <taxon>Phyllobacteriaceae</taxon>
        <taxon>Aminobacter</taxon>
    </lineage>
</organism>
<dbReference type="Proteomes" id="UP000598227">
    <property type="component" value="Unassembled WGS sequence"/>
</dbReference>
<dbReference type="Pfam" id="PF13378">
    <property type="entry name" value="MR_MLE_C"/>
    <property type="match status" value="1"/>
</dbReference>
<dbReference type="GO" id="GO:0046872">
    <property type="term" value="F:metal ion binding"/>
    <property type="evidence" value="ECO:0007669"/>
    <property type="project" value="UniProtKB-KW"/>
</dbReference>
<sequence>MPTIKSIETLVVQLPTRREHKWAGLTEVIGRYVMVKMTDSDGRVGWGEAPALKDWGGEFGRYFGESAMITRSVIETYLAPAVIGLELGNFAELHARMDAIIRGYPYSKAAVEFAAYDLTGRWLNVPVHTLLGGKARDKVAITHSIGLIAIEEAKVEAAKLAAEGIKTIKVKIGVDPARDVKMVAAVREAAGEAMEICVDANEGYKTPGEAVQTVRQMEKYRLKYVEQPVMGIERIAEVGRRIDAPVMADESAWNAHDAIQIIQNGGIQIISIYTTKAGGLYKAMEVGAVCRAAGIICNVNGSIETGIGNLANVQVAAASPAATLSCVIPISTPAEAQHGQVGGIYYKDDLLVEPMQVVDGAVVVPSGPGMGIDVDLAKVEKYRVRD</sequence>
<evidence type="ECO:0000313" key="6">
    <source>
        <dbReference type="EMBL" id="MBE1205644.1"/>
    </source>
</evidence>
<dbReference type="Proteomes" id="UP000532373">
    <property type="component" value="Unassembled WGS sequence"/>
</dbReference>
<dbReference type="Pfam" id="PF02746">
    <property type="entry name" value="MR_MLE_N"/>
    <property type="match status" value="1"/>
</dbReference>
<dbReference type="GO" id="GO:0016854">
    <property type="term" value="F:racemase and epimerase activity"/>
    <property type="evidence" value="ECO:0007669"/>
    <property type="project" value="UniProtKB-ARBA"/>
</dbReference>
<accession>A0A8E2BEH0</accession>
<dbReference type="GO" id="GO:0006518">
    <property type="term" value="P:peptide metabolic process"/>
    <property type="evidence" value="ECO:0007669"/>
    <property type="project" value="UniProtKB-ARBA"/>
</dbReference>
<evidence type="ECO:0000259" key="4">
    <source>
        <dbReference type="SMART" id="SM00922"/>
    </source>
</evidence>
<dbReference type="InterPro" id="IPR034613">
    <property type="entry name" value="Muconate_cycloisomerase_anti"/>
</dbReference>
<name>A0A8E2BEH0_9HYPH</name>
<dbReference type="EMBL" id="JACZEP010000004">
    <property type="protein sequence ID" value="MBE1205644.1"/>
    <property type="molecule type" value="Genomic_DNA"/>
</dbReference>
<dbReference type="InterPro" id="IPR036849">
    <property type="entry name" value="Enolase-like_C_sf"/>
</dbReference>
<dbReference type="GO" id="GO:0018849">
    <property type="term" value="F:muconate cycloisomerase activity"/>
    <property type="evidence" value="ECO:0007669"/>
    <property type="project" value="UniProtKB-EC"/>
</dbReference>
<dbReference type="InterPro" id="IPR029017">
    <property type="entry name" value="Enolase-like_N"/>
</dbReference>
<protein>
    <submittedName>
        <fullName evidence="6">Mandelate racemase</fullName>
    </submittedName>
    <submittedName>
        <fullName evidence="5">Muconate cycloisomerase</fullName>
        <ecNumber evidence="5">5.5.1.1</ecNumber>
    </submittedName>
</protein>
<dbReference type="RefSeq" id="WP_184773396.1">
    <property type="nucleotide sequence ID" value="NZ_JACHGI010000018.1"/>
</dbReference>
<dbReference type="SFLD" id="SFLDS00001">
    <property type="entry name" value="Enolase"/>
    <property type="match status" value="1"/>
</dbReference>
<dbReference type="InterPro" id="IPR013341">
    <property type="entry name" value="Mandelate_racemase_N_dom"/>
</dbReference>
<dbReference type="Gene3D" id="3.30.390.10">
    <property type="entry name" value="Enolase-like, N-terminal domain"/>
    <property type="match status" value="1"/>
</dbReference>
<evidence type="ECO:0000256" key="1">
    <source>
        <dbReference type="ARBA" id="ARBA00008031"/>
    </source>
</evidence>
<keyword evidence="3 5" id="KW-0413">Isomerase</keyword>
<evidence type="ECO:0000313" key="5">
    <source>
        <dbReference type="EMBL" id="MBB6469761.1"/>
    </source>
</evidence>
<reference evidence="6 8" key="2">
    <citation type="submission" date="2020-09" db="EMBL/GenBank/DDBJ databases">
        <title>Draft Genome Sequence of Aminobacter carboxidus type strain DSM 1086, a soil Gram-negative carboxydobacterium.</title>
        <authorList>
            <person name="Turrini P."/>
            <person name="Tescari M."/>
            <person name="Artuso I."/>
            <person name="Lugli G.A."/>
            <person name="Frangipani E."/>
            <person name="Ventura M."/>
            <person name="Visca P."/>
        </authorList>
    </citation>
    <scope>NUCLEOTIDE SEQUENCE [LARGE SCALE GENOMIC DNA]</scope>
    <source>
        <strain evidence="6 8">DSM 1086</strain>
    </source>
</reference>
<dbReference type="InterPro" id="IPR013342">
    <property type="entry name" value="Mandelate_racemase_C"/>
</dbReference>
<dbReference type="SFLD" id="SFLDG00180">
    <property type="entry name" value="muconate_cycloisomerase"/>
    <property type="match status" value="1"/>
</dbReference>
<dbReference type="Gene3D" id="3.20.20.120">
    <property type="entry name" value="Enolase-like C-terminal domain"/>
    <property type="match status" value="1"/>
</dbReference>
<evidence type="ECO:0000313" key="8">
    <source>
        <dbReference type="Proteomes" id="UP000598227"/>
    </source>
</evidence>
<keyword evidence="2" id="KW-0479">Metal-binding</keyword>
<gene>
    <name evidence="5" type="ORF">HNQ96_005652</name>
    <name evidence="6" type="ORF">IHE39_15190</name>
</gene>
<dbReference type="SUPFAM" id="SSF54826">
    <property type="entry name" value="Enolase N-terminal domain-like"/>
    <property type="match status" value="1"/>
</dbReference>
<reference evidence="5 7" key="1">
    <citation type="submission" date="2020-08" db="EMBL/GenBank/DDBJ databases">
        <title>Genomic Encyclopedia of Type Strains, Phase IV (KMG-IV): sequencing the most valuable type-strain genomes for metagenomic binning, comparative biology and taxonomic classification.</title>
        <authorList>
            <person name="Goeker M."/>
        </authorList>
    </citation>
    <scope>NUCLEOTIDE SEQUENCE [LARGE SCALE GENOMIC DNA]</scope>
    <source>
        <strain evidence="5 7">DSM 17454</strain>
    </source>
</reference>